<gene>
    <name evidence="2" type="ORF">J0B03_08270</name>
</gene>
<organism evidence="2 3">
    <name type="scientific">Alkalibacter rhizosphaerae</name>
    <dbReference type="NCBI Taxonomy" id="2815577"/>
    <lineage>
        <taxon>Bacteria</taxon>
        <taxon>Bacillati</taxon>
        <taxon>Bacillota</taxon>
        <taxon>Clostridia</taxon>
        <taxon>Eubacteriales</taxon>
        <taxon>Eubacteriaceae</taxon>
        <taxon>Alkalibacter</taxon>
    </lineage>
</organism>
<evidence type="ECO:0000313" key="2">
    <source>
        <dbReference type="EMBL" id="QSX07807.1"/>
    </source>
</evidence>
<name>A0A975AGW3_9FIRM</name>
<dbReference type="Pfam" id="PF00364">
    <property type="entry name" value="Biotin_lipoyl"/>
    <property type="match status" value="1"/>
</dbReference>
<keyword evidence="3" id="KW-1185">Reference proteome</keyword>
<proteinExistence type="predicted"/>
<sequence length="45" mass="5123">MICILEAMKVFNEIKSPWDGVVTSILVSNQDIVEFDQPLMVIERA</sequence>
<dbReference type="Proteomes" id="UP000663499">
    <property type="component" value="Chromosome"/>
</dbReference>
<dbReference type="InterPro" id="IPR011053">
    <property type="entry name" value="Single_hybrid_motif"/>
</dbReference>
<reference evidence="2" key="1">
    <citation type="submission" date="2021-03" db="EMBL/GenBank/DDBJ databases">
        <title>Alkalibacter marinus sp. nov., isolated from tidal flat sediment.</title>
        <authorList>
            <person name="Namirimu T."/>
            <person name="Yang J.-A."/>
            <person name="Yang S.-H."/>
            <person name="Kim Y.-J."/>
            <person name="Kwon K.K."/>
        </authorList>
    </citation>
    <scope>NUCLEOTIDE SEQUENCE</scope>
    <source>
        <strain evidence="2">ES005</strain>
    </source>
</reference>
<dbReference type="SUPFAM" id="SSF51230">
    <property type="entry name" value="Single hybrid motif"/>
    <property type="match status" value="1"/>
</dbReference>
<dbReference type="RefSeq" id="WP_207299149.1">
    <property type="nucleotide sequence ID" value="NZ_CP071444.1"/>
</dbReference>
<dbReference type="AlphaFoldDB" id="A0A975AGW3"/>
<dbReference type="KEGG" id="alka:J0B03_08270"/>
<dbReference type="InterPro" id="IPR000089">
    <property type="entry name" value="Biotin_lipoyl"/>
</dbReference>
<feature type="domain" description="Lipoyl-binding" evidence="1">
    <location>
        <begin position="1"/>
        <end position="43"/>
    </location>
</feature>
<dbReference type="Gene3D" id="2.40.50.100">
    <property type="match status" value="1"/>
</dbReference>
<dbReference type="PROSITE" id="PS50968">
    <property type="entry name" value="BIOTINYL_LIPOYL"/>
    <property type="match status" value="1"/>
</dbReference>
<evidence type="ECO:0000313" key="3">
    <source>
        <dbReference type="Proteomes" id="UP000663499"/>
    </source>
</evidence>
<dbReference type="CDD" id="cd06850">
    <property type="entry name" value="biotinyl_domain"/>
    <property type="match status" value="1"/>
</dbReference>
<accession>A0A975AGW3</accession>
<dbReference type="EMBL" id="CP071444">
    <property type="protein sequence ID" value="QSX07807.1"/>
    <property type="molecule type" value="Genomic_DNA"/>
</dbReference>
<evidence type="ECO:0000259" key="1">
    <source>
        <dbReference type="PROSITE" id="PS50968"/>
    </source>
</evidence>
<protein>
    <recommendedName>
        <fullName evidence="1">Lipoyl-binding domain-containing protein</fullName>
    </recommendedName>
</protein>